<dbReference type="Gene3D" id="3.40.50.620">
    <property type="entry name" value="HUPs"/>
    <property type="match status" value="1"/>
</dbReference>
<evidence type="ECO:0000256" key="3">
    <source>
        <dbReference type="HAMAP-Rule" id="MF_01539"/>
    </source>
</evidence>
<feature type="binding site" evidence="3">
    <location>
        <position position="172"/>
    </location>
    <ligand>
        <name>ATP</name>
        <dbReference type="ChEBI" id="CHEBI:30616"/>
    </ligand>
</feature>
<dbReference type="GO" id="GO:0000049">
    <property type="term" value="F:tRNA binding"/>
    <property type="evidence" value="ECO:0007669"/>
    <property type="project" value="UniProtKB-KW"/>
</dbReference>
<dbReference type="GO" id="GO:0016879">
    <property type="term" value="F:ligase activity, forming carbon-nitrogen bonds"/>
    <property type="evidence" value="ECO:0007669"/>
    <property type="project" value="UniProtKB-UniRule"/>
</dbReference>
<keyword evidence="2 3" id="KW-0819">tRNA processing</keyword>
<dbReference type="InterPro" id="IPR008513">
    <property type="entry name" value="tRNA(Met)_cyd_acetate_ligase"/>
</dbReference>
<comment type="catalytic activity">
    <reaction evidence="3">
        <text>cytidine(34) in elongator tRNA(Met) + acetate + ATP = N(4)-acetylcytidine(34) in elongator tRNA(Met) + AMP + diphosphate</text>
        <dbReference type="Rhea" id="RHEA:58144"/>
        <dbReference type="Rhea" id="RHEA-COMP:10693"/>
        <dbReference type="Rhea" id="RHEA-COMP:10694"/>
        <dbReference type="ChEBI" id="CHEBI:30089"/>
        <dbReference type="ChEBI" id="CHEBI:30616"/>
        <dbReference type="ChEBI" id="CHEBI:33019"/>
        <dbReference type="ChEBI" id="CHEBI:74900"/>
        <dbReference type="ChEBI" id="CHEBI:82748"/>
        <dbReference type="ChEBI" id="CHEBI:456215"/>
    </reaction>
</comment>
<keyword evidence="6" id="KW-1185">Reference proteome</keyword>
<keyword evidence="3" id="KW-0067">ATP-binding</keyword>
<dbReference type="GO" id="GO:0005524">
    <property type="term" value="F:ATP binding"/>
    <property type="evidence" value="ECO:0007669"/>
    <property type="project" value="UniProtKB-KW"/>
</dbReference>
<dbReference type="EMBL" id="NGMM01000010">
    <property type="protein sequence ID" value="OTP09722.1"/>
    <property type="molecule type" value="Genomic_DNA"/>
</dbReference>
<dbReference type="HAMAP" id="MF_01539">
    <property type="entry name" value="TmcAL"/>
    <property type="match status" value="1"/>
</dbReference>
<dbReference type="NCBIfam" id="NF010191">
    <property type="entry name" value="PRK13670.1"/>
    <property type="match status" value="1"/>
</dbReference>
<evidence type="ECO:0000313" key="6">
    <source>
        <dbReference type="Proteomes" id="UP000195141"/>
    </source>
</evidence>
<keyword evidence="3" id="KW-0963">Cytoplasm</keyword>
<proteinExistence type="inferred from homology"/>
<evidence type="ECO:0000313" key="4">
    <source>
        <dbReference type="EMBL" id="OTP09722.1"/>
    </source>
</evidence>
<accession>A0A242JWW4</accession>
<comment type="similarity">
    <text evidence="3">Belongs to the TmcAL family.</text>
</comment>
<sequence length="402" mass="46332">MILTGKRCEEEMNACGIIVEYNPFHSGHAYHVQNARELSDADVVIAVMSGNFLQRGEPSILDKWTRAKEALENGVDLVVELPFVWAVQSADYFARGGVKLLQALNCDALCFGTDSDKPIDYEAFGRFAVENKELIEKTYKELGEKHLSYPQQMTHVFQRLYPELHLDFASPNHVLGLSYAKENAKYTHPMKLLPLKRKITQYNEEIIHQQFASATAVRVGAFNQTWQELESVLPENTYRDLKTGPLVSWENYWPLLKYRLIASSEEELRGIYQMNEGIEYRVKEMALKAESFTHFIELVKTKRYTWTRLQRLATYTLMNISEQEIELGWKNSSLRILGMSEMGQKYLKEQKETASLPILTKNSKKMSSYLDTGLKSDRVYQLGNSRILEQSSGRFPIRIKNA</sequence>
<dbReference type="EMBL" id="CP147247">
    <property type="protein sequence ID" value="WYJ91909.1"/>
    <property type="molecule type" value="Genomic_DNA"/>
</dbReference>
<dbReference type="GO" id="GO:0006400">
    <property type="term" value="P:tRNA modification"/>
    <property type="evidence" value="ECO:0007669"/>
    <property type="project" value="UniProtKB-UniRule"/>
</dbReference>
<dbReference type="SUPFAM" id="SSF52374">
    <property type="entry name" value="Nucleotidylyl transferase"/>
    <property type="match status" value="1"/>
</dbReference>
<comment type="caution">
    <text evidence="3">Lacks conserved residue(s) required for the propagation of feature annotation.</text>
</comment>
<evidence type="ECO:0000313" key="5">
    <source>
        <dbReference type="EMBL" id="WYJ91909.1"/>
    </source>
</evidence>
<keyword evidence="3" id="KW-0820">tRNA-binding</keyword>
<dbReference type="PANTHER" id="PTHR37825:SF1">
    <property type="entry name" value="TRNA(MET) CYTIDINE ACETATE LIGASE"/>
    <property type="match status" value="1"/>
</dbReference>
<comment type="function">
    <text evidence="3">Catalyzes the formation of N(4)-acetylcytidine (ac(4)C) at the wobble position of elongator tRNA(Met), using acetate and ATP as substrates. First activates an acetate ion to form acetyladenylate (Ac-AMP) and then transfers the acetyl group to tRNA to form ac(4)C34.</text>
</comment>
<gene>
    <name evidence="3" type="primary">tmcAL</name>
    <name evidence="5" type="ORF">A5888_003682</name>
    <name evidence="4" type="ORF">A5888_004110</name>
</gene>
<organism evidence="4">
    <name type="scientific">Candidatus Enterococcus clewellii</name>
    <dbReference type="NCBI Taxonomy" id="1834193"/>
    <lineage>
        <taxon>Bacteria</taxon>
        <taxon>Bacillati</taxon>
        <taxon>Bacillota</taxon>
        <taxon>Bacilli</taxon>
        <taxon>Lactobacillales</taxon>
        <taxon>Enterococcaceae</taxon>
        <taxon>Enterococcus</taxon>
    </lineage>
</organism>
<dbReference type="Pfam" id="PF05636">
    <property type="entry name" value="HIGH_NTase1"/>
    <property type="match status" value="1"/>
</dbReference>
<dbReference type="EC" id="6.3.4.-" evidence="3"/>
<keyword evidence="3" id="KW-0547">Nucleotide-binding</keyword>
<reference evidence="4" key="1">
    <citation type="submission" date="2017-05" db="EMBL/GenBank/DDBJ databases">
        <title>The Genome Sequence of Enterococcus sp. 9E7_DIV0242.</title>
        <authorList>
            <consortium name="The Broad Institute Genomics Platform"/>
            <consortium name="The Broad Institute Genomic Center for Infectious Diseases"/>
            <person name="Earl A."/>
            <person name="Manson A."/>
            <person name="Schwartman J."/>
            <person name="Gilmore M."/>
            <person name="Abouelleil A."/>
            <person name="Cao P."/>
            <person name="Chapman S."/>
            <person name="Cusick C."/>
            <person name="Shea T."/>
            <person name="Young S."/>
            <person name="Neafsey D."/>
            <person name="Nusbaum C."/>
            <person name="Birren B."/>
        </authorList>
    </citation>
    <scope>NUCLEOTIDE SEQUENCE [LARGE SCALE GENOMIC DNA]</scope>
    <source>
        <strain evidence="4">9E7_DIV0242</strain>
    </source>
</reference>
<reference evidence="5" key="2">
    <citation type="submission" date="2017-05" db="EMBL/GenBank/DDBJ databases">
        <authorList>
            <consortium name="The Broad Institute Genomics Platform"/>
            <consortium name="The Broad Institute Genomic Center for Infectious Diseases"/>
            <person name="Earl A."/>
            <person name="Manson A."/>
            <person name="Schwartman J."/>
            <person name="Gilmore M."/>
            <person name="Abouelleil A."/>
            <person name="Cao P."/>
            <person name="Chapman S."/>
            <person name="Cusick C."/>
            <person name="Shea T."/>
            <person name="Young S."/>
            <person name="Neafsey D."/>
            <person name="Nusbaum C."/>
            <person name="Birren B."/>
        </authorList>
    </citation>
    <scope>NUCLEOTIDE SEQUENCE</scope>
    <source>
        <strain evidence="5">9E7_DIV0242</strain>
    </source>
</reference>
<comment type="subcellular location">
    <subcellularLocation>
        <location evidence="3">Cytoplasm</location>
    </subcellularLocation>
</comment>
<feature type="binding site" evidence="3">
    <location>
        <position position="197"/>
    </location>
    <ligand>
        <name>ATP</name>
        <dbReference type="ChEBI" id="CHEBI:30616"/>
    </ligand>
</feature>
<dbReference type="GO" id="GO:0005737">
    <property type="term" value="C:cytoplasm"/>
    <property type="evidence" value="ECO:0007669"/>
    <property type="project" value="UniProtKB-SubCell"/>
</dbReference>
<name>A0A242JWW4_9ENTE</name>
<dbReference type="Proteomes" id="UP000195141">
    <property type="component" value="Chromosome"/>
</dbReference>
<feature type="binding site" evidence="3">
    <location>
        <begin position="18"/>
        <end position="31"/>
    </location>
    <ligand>
        <name>ATP</name>
        <dbReference type="ChEBI" id="CHEBI:30616"/>
    </ligand>
</feature>
<evidence type="ECO:0000256" key="2">
    <source>
        <dbReference type="ARBA" id="ARBA00022694"/>
    </source>
</evidence>
<keyword evidence="1 3" id="KW-0436">Ligase</keyword>
<keyword evidence="3" id="KW-0694">RNA-binding</keyword>
<evidence type="ECO:0000256" key="1">
    <source>
        <dbReference type="ARBA" id="ARBA00022598"/>
    </source>
</evidence>
<protein>
    <recommendedName>
        <fullName evidence="3">tRNA(Met) cytidine acetate ligase</fullName>
        <ecNumber evidence="3">6.3.4.-</ecNumber>
    </recommendedName>
</protein>
<dbReference type="InterPro" id="IPR014729">
    <property type="entry name" value="Rossmann-like_a/b/a_fold"/>
</dbReference>
<dbReference type="AlphaFoldDB" id="A0A242JWW4"/>
<feature type="binding site" evidence="3">
    <location>
        <position position="112"/>
    </location>
    <ligand>
        <name>ATP</name>
        <dbReference type="ChEBI" id="CHEBI:30616"/>
    </ligand>
</feature>
<reference evidence="5" key="3">
    <citation type="submission" date="2024-03" db="EMBL/GenBank/DDBJ databases">
        <title>The Genome Sequence of Enterococcus sp. DIV0242b.</title>
        <authorList>
            <consortium name="The Broad Institute Genomics Platform"/>
            <consortium name="The Broad Institute Microbial Omics Core"/>
            <consortium name="The Broad Institute Genomic Center for Infectious Diseases"/>
            <person name="Earl A."/>
            <person name="Manson A."/>
            <person name="Gilmore M."/>
            <person name="Schwartman J."/>
            <person name="Shea T."/>
            <person name="Abouelleil A."/>
            <person name="Cao P."/>
            <person name="Chapman S."/>
            <person name="Cusick C."/>
            <person name="Young S."/>
            <person name="Neafsey D."/>
            <person name="Nusbaum C."/>
            <person name="Birren B."/>
        </authorList>
    </citation>
    <scope>NUCLEOTIDE SEQUENCE</scope>
    <source>
        <strain evidence="5">9E7_DIV0242</strain>
    </source>
</reference>
<dbReference type="PANTHER" id="PTHR37825">
    <property type="entry name" value="TRNA(MET) CYTIDINE ACETATE LIGASE"/>
    <property type="match status" value="1"/>
</dbReference>